<feature type="transmembrane region" description="Helical" evidence="2">
    <location>
        <begin position="201"/>
        <end position="220"/>
    </location>
</feature>
<feature type="region of interest" description="Disordered" evidence="1">
    <location>
        <begin position="1"/>
        <end position="34"/>
    </location>
</feature>
<reference evidence="4" key="2">
    <citation type="submission" date="2025-08" db="UniProtKB">
        <authorList>
            <consortium name="RefSeq"/>
        </authorList>
    </citation>
    <scope>IDENTIFICATION</scope>
</reference>
<feature type="compositionally biased region" description="Basic and acidic residues" evidence="1">
    <location>
        <begin position="1"/>
        <end position="11"/>
    </location>
</feature>
<dbReference type="PaxDb" id="3635-A0A1U8NR98"/>
<keyword evidence="2" id="KW-0472">Membrane</keyword>
<evidence type="ECO:0000256" key="2">
    <source>
        <dbReference type="SAM" id="Phobius"/>
    </source>
</evidence>
<protein>
    <submittedName>
        <fullName evidence="4">Uncharacterized protein isoform X1</fullName>
    </submittedName>
</protein>
<evidence type="ECO:0000313" key="3">
    <source>
        <dbReference type="Proteomes" id="UP000818029"/>
    </source>
</evidence>
<dbReference type="Proteomes" id="UP000818029">
    <property type="component" value="Chromosome D10"/>
</dbReference>
<dbReference type="STRING" id="3635.A0A1U8NR98"/>
<evidence type="ECO:0000256" key="1">
    <source>
        <dbReference type="SAM" id="MobiDB-lite"/>
    </source>
</evidence>
<feature type="compositionally biased region" description="Basic and acidic residues" evidence="1">
    <location>
        <begin position="18"/>
        <end position="34"/>
    </location>
</feature>
<dbReference type="InterPro" id="IPR039753">
    <property type="entry name" value="RG7MT1"/>
</dbReference>
<name>A0A1U8NR98_GOSHI</name>
<dbReference type="GeneID" id="107950198"/>
<dbReference type="GO" id="GO:0005634">
    <property type="term" value="C:nucleus"/>
    <property type="evidence" value="ECO:0000318"/>
    <property type="project" value="GO_Central"/>
</dbReference>
<dbReference type="GO" id="GO:0004482">
    <property type="term" value="F:mRNA 5'-cap (guanine-N7-)-methyltransferase activity"/>
    <property type="evidence" value="ECO:0000318"/>
    <property type="project" value="GO_Central"/>
</dbReference>
<gene>
    <name evidence="4" type="primary">LOC107950198</name>
</gene>
<accession>A0A1U8NR98</accession>
<dbReference type="PANTHER" id="PTHR12189">
    <property type="entry name" value="MRNA GUANINE-7- METHYLTRANSFERASE"/>
    <property type="match status" value="1"/>
</dbReference>
<evidence type="ECO:0000313" key="4">
    <source>
        <dbReference type="RefSeq" id="XP_016740489.2"/>
    </source>
</evidence>
<dbReference type="AlphaFoldDB" id="A0A1U8NR98"/>
<organism evidence="3 4">
    <name type="scientific">Gossypium hirsutum</name>
    <name type="common">Upland cotton</name>
    <name type="synonym">Gossypium mexicanum</name>
    <dbReference type="NCBI Taxonomy" id="3635"/>
    <lineage>
        <taxon>Eukaryota</taxon>
        <taxon>Viridiplantae</taxon>
        <taxon>Streptophyta</taxon>
        <taxon>Embryophyta</taxon>
        <taxon>Tracheophyta</taxon>
        <taxon>Spermatophyta</taxon>
        <taxon>Magnoliopsida</taxon>
        <taxon>eudicotyledons</taxon>
        <taxon>Gunneridae</taxon>
        <taxon>Pentapetalae</taxon>
        <taxon>rosids</taxon>
        <taxon>malvids</taxon>
        <taxon>Malvales</taxon>
        <taxon>Malvaceae</taxon>
        <taxon>Malvoideae</taxon>
        <taxon>Gossypium</taxon>
    </lineage>
</organism>
<proteinExistence type="predicted"/>
<dbReference type="GO" id="GO:0006370">
    <property type="term" value="P:7-methylguanosine mRNA capping"/>
    <property type="evidence" value="ECO:0000318"/>
    <property type="project" value="GO_Central"/>
</dbReference>
<keyword evidence="3" id="KW-1185">Reference proteome</keyword>
<keyword evidence="2" id="KW-1133">Transmembrane helix</keyword>
<sequence length="223" mass="25339">MPLLSEKEGNLGRKRRGKLESKGEKIQRKRSRGELRTEARVESIYQSCEICIPEKKRLEMENSSSSSELQKLIEAIKISEVVEGHTELIAKVADLHLSEQSDVKSLAESLIVCDLYCGGGADAEKCSLSYFFVKREKYILDNLGTLLQEKDIQADLVCCLQHLQLRFETEDKARRLLSVIFVETRGLFLGITLEKVFAKNCCFWICVFSFFFLMVTTAPVSGR</sequence>
<dbReference type="KEGG" id="ghi:107950198"/>
<dbReference type="PANTHER" id="PTHR12189:SF3">
    <property type="entry name" value="MRNA (GUANINE-N(7))-METHYLTRANSFERASE"/>
    <property type="match status" value="1"/>
</dbReference>
<dbReference type="RefSeq" id="XP_016740489.2">
    <property type="nucleotide sequence ID" value="XM_016885000.2"/>
</dbReference>
<keyword evidence="2" id="KW-0812">Transmembrane</keyword>
<reference evidence="3" key="1">
    <citation type="journal article" date="2020" name="Nat. Genet.">
        <title>Genomic diversifications of five Gossypium allopolyploid species and their impact on cotton improvement.</title>
        <authorList>
            <person name="Chen Z.J."/>
            <person name="Sreedasyam A."/>
            <person name="Ando A."/>
            <person name="Song Q."/>
            <person name="De Santiago L.M."/>
            <person name="Hulse-Kemp A.M."/>
            <person name="Ding M."/>
            <person name="Ye W."/>
            <person name="Kirkbride R.C."/>
            <person name="Jenkins J."/>
            <person name="Plott C."/>
            <person name="Lovell J."/>
            <person name="Lin Y.M."/>
            <person name="Vaughn R."/>
            <person name="Liu B."/>
            <person name="Simpson S."/>
            <person name="Scheffler B.E."/>
            <person name="Wen L."/>
            <person name="Saski C.A."/>
            <person name="Grover C.E."/>
            <person name="Hu G."/>
            <person name="Conover J.L."/>
            <person name="Carlson J.W."/>
            <person name="Shu S."/>
            <person name="Boston L.B."/>
            <person name="Williams M."/>
            <person name="Peterson D.G."/>
            <person name="McGee K."/>
            <person name="Jones D.C."/>
            <person name="Wendel J.F."/>
            <person name="Stelly D.M."/>
            <person name="Grimwood J."/>
            <person name="Schmutz J."/>
        </authorList>
    </citation>
    <scope>NUCLEOTIDE SEQUENCE [LARGE SCALE GENOMIC DNA]</scope>
    <source>
        <strain evidence="3">cv. TM-1</strain>
    </source>
</reference>